<dbReference type="Proteomes" id="UP000505210">
    <property type="component" value="Chromosome"/>
</dbReference>
<dbReference type="InterPro" id="IPR018490">
    <property type="entry name" value="cNMP-bd_dom_sf"/>
</dbReference>
<reference evidence="3 4" key="1">
    <citation type="submission" date="2020-05" db="EMBL/GenBank/DDBJ databases">
        <title>Complete genome sequence of of a novel Thermoleptolyngbya strain isolated from hot springs of Ganzi, Sichuan China.</title>
        <authorList>
            <person name="Tang J."/>
            <person name="Daroch M."/>
            <person name="Li L."/>
            <person name="Waleron K."/>
            <person name="Waleron M."/>
            <person name="Waleron M."/>
        </authorList>
    </citation>
    <scope>NUCLEOTIDE SEQUENCE [LARGE SCALE GENOMIC DNA]</scope>
    <source>
        <strain evidence="3 4">PKUAC-SCTA183</strain>
    </source>
</reference>
<protein>
    <submittedName>
        <fullName evidence="3">Cyclic nucleotide-binding domain-containing protein</fullName>
    </submittedName>
</protein>
<dbReference type="InterPro" id="IPR050397">
    <property type="entry name" value="Env_Response_Regulators"/>
</dbReference>
<dbReference type="CDD" id="cd00038">
    <property type="entry name" value="CAP_ED"/>
    <property type="match status" value="1"/>
</dbReference>
<evidence type="ECO:0000259" key="2">
    <source>
        <dbReference type="PROSITE" id="PS50042"/>
    </source>
</evidence>
<dbReference type="GO" id="GO:0003700">
    <property type="term" value="F:DNA-binding transcription factor activity"/>
    <property type="evidence" value="ECO:0007669"/>
    <property type="project" value="TreeGrafter"/>
</dbReference>
<sequence length="177" mass="19365">MKKALYLLAAISDRDFEWLLQAGKRQGVPKGSVLISEGQPIDALYVVLSGRFVVSVASPDGDRPIAVLSSGEVLGEISFIDSRPPTATVRAVENSVVWSIPRMQLTAKLSQDVAFSSNFYRALAAFLSDRLRTTVSRLGYGGDSPNVPDDESPDHHNPQVFDNLDLAKARLEWLVTH</sequence>
<proteinExistence type="predicted"/>
<evidence type="ECO:0000313" key="4">
    <source>
        <dbReference type="Proteomes" id="UP000505210"/>
    </source>
</evidence>
<dbReference type="PANTHER" id="PTHR24567">
    <property type="entry name" value="CRP FAMILY TRANSCRIPTIONAL REGULATORY PROTEIN"/>
    <property type="match status" value="1"/>
</dbReference>
<feature type="domain" description="Cyclic nucleotide-binding" evidence="2">
    <location>
        <begin position="7"/>
        <end position="102"/>
    </location>
</feature>
<dbReference type="EMBL" id="CP053661">
    <property type="protein sequence ID" value="QKD80841.1"/>
    <property type="molecule type" value="Genomic_DNA"/>
</dbReference>
<dbReference type="Gene3D" id="2.60.120.10">
    <property type="entry name" value="Jelly Rolls"/>
    <property type="match status" value="1"/>
</dbReference>
<dbReference type="KEGG" id="theu:HPC62_00455"/>
<dbReference type="PROSITE" id="PS50042">
    <property type="entry name" value="CNMP_BINDING_3"/>
    <property type="match status" value="1"/>
</dbReference>
<name>A0A6M8BBB4_9CYAN</name>
<dbReference type="InterPro" id="IPR014710">
    <property type="entry name" value="RmlC-like_jellyroll"/>
</dbReference>
<dbReference type="GO" id="GO:0005829">
    <property type="term" value="C:cytosol"/>
    <property type="evidence" value="ECO:0007669"/>
    <property type="project" value="TreeGrafter"/>
</dbReference>
<dbReference type="PANTHER" id="PTHR24567:SF74">
    <property type="entry name" value="HTH-TYPE TRANSCRIPTIONAL REGULATOR ARCR"/>
    <property type="match status" value="1"/>
</dbReference>
<accession>A0A6M8BBB4</accession>
<dbReference type="InterPro" id="IPR000595">
    <property type="entry name" value="cNMP-bd_dom"/>
</dbReference>
<dbReference type="SUPFAM" id="SSF51206">
    <property type="entry name" value="cAMP-binding domain-like"/>
    <property type="match status" value="1"/>
</dbReference>
<dbReference type="SMART" id="SM00100">
    <property type="entry name" value="cNMP"/>
    <property type="match status" value="1"/>
</dbReference>
<feature type="region of interest" description="Disordered" evidence="1">
    <location>
        <begin position="139"/>
        <end position="159"/>
    </location>
</feature>
<gene>
    <name evidence="3" type="ORF">HPC62_00455</name>
</gene>
<evidence type="ECO:0000313" key="3">
    <source>
        <dbReference type="EMBL" id="QKD80841.1"/>
    </source>
</evidence>
<dbReference type="Pfam" id="PF00027">
    <property type="entry name" value="cNMP_binding"/>
    <property type="match status" value="1"/>
</dbReference>
<dbReference type="AlphaFoldDB" id="A0A6M8BBB4"/>
<evidence type="ECO:0000256" key="1">
    <source>
        <dbReference type="SAM" id="MobiDB-lite"/>
    </source>
</evidence>
<organism evidence="3 4">
    <name type="scientific">Thermoleptolyngbya sichuanensis A183</name>
    <dbReference type="NCBI Taxonomy" id="2737172"/>
    <lineage>
        <taxon>Bacteria</taxon>
        <taxon>Bacillati</taxon>
        <taxon>Cyanobacteriota</taxon>
        <taxon>Cyanophyceae</taxon>
        <taxon>Oculatellales</taxon>
        <taxon>Oculatellaceae</taxon>
        <taxon>Thermoleptolyngbya</taxon>
        <taxon>Thermoleptolyngbya sichuanensis</taxon>
    </lineage>
</organism>
<dbReference type="RefSeq" id="WP_172353273.1">
    <property type="nucleotide sequence ID" value="NZ_CP053661.1"/>
</dbReference>
<keyword evidence="4" id="KW-1185">Reference proteome</keyword>